<feature type="transmembrane region" description="Helical" evidence="7">
    <location>
        <begin position="42"/>
        <end position="63"/>
    </location>
</feature>
<keyword evidence="3" id="KW-0813">Transport</keyword>
<dbReference type="PRINTS" id="PR00783">
    <property type="entry name" value="MINTRINSICP"/>
</dbReference>
<keyword evidence="6 7" id="KW-0472">Membrane</keyword>
<dbReference type="CDD" id="cd00333">
    <property type="entry name" value="MIP"/>
    <property type="match status" value="1"/>
</dbReference>
<reference evidence="9" key="1">
    <citation type="journal article" date="2015" name="MBio">
        <title>Genome-Resolved Metagenomic Analysis Reveals Roles for Candidate Phyla and Other Microbial Community Members in Biogeochemical Transformations in Oil Reservoirs.</title>
        <authorList>
            <person name="Hu P."/>
            <person name="Tom L."/>
            <person name="Singh A."/>
            <person name="Thomas B.C."/>
            <person name="Baker B.J."/>
            <person name="Piceno Y.M."/>
            <person name="Andersen G.L."/>
            <person name="Banfield J.F."/>
        </authorList>
    </citation>
    <scope>NUCLEOTIDE SEQUENCE [LARGE SCALE GENOMIC DNA]</scope>
</reference>
<dbReference type="NCBIfam" id="TIGR00861">
    <property type="entry name" value="MIP"/>
    <property type="match status" value="1"/>
</dbReference>
<dbReference type="Gene3D" id="1.20.1080.10">
    <property type="entry name" value="Glycerol uptake facilitator protein"/>
    <property type="match status" value="1"/>
</dbReference>
<comment type="subcellular location">
    <subcellularLocation>
        <location evidence="1">Membrane</location>
        <topology evidence="1">Multi-pass membrane protein</topology>
    </subcellularLocation>
</comment>
<feature type="transmembrane region" description="Helical" evidence="7">
    <location>
        <begin position="92"/>
        <end position="112"/>
    </location>
</feature>
<evidence type="ECO:0000313" key="8">
    <source>
        <dbReference type="EMBL" id="KUK16969.1"/>
    </source>
</evidence>
<name>A0A101EKS6_9EURY</name>
<evidence type="ECO:0000313" key="9">
    <source>
        <dbReference type="Proteomes" id="UP000053911"/>
    </source>
</evidence>
<evidence type="ECO:0000256" key="7">
    <source>
        <dbReference type="SAM" id="Phobius"/>
    </source>
</evidence>
<dbReference type="PROSITE" id="PS00221">
    <property type="entry name" value="MIP"/>
    <property type="match status" value="1"/>
</dbReference>
<protein>
    <submittedName>
        <fullName evidence="8">MIP family channel protein</fullName>
    </submittedName>
</protein>
<evidence type="ECO:0000256" key="2">
    <source>
        <dbReference type="ARBA" id="ARBA00006175"/>
    </source>
</evidence>
<evidence type="ECO:0000256" key="3">
    <source>
        <dbReference type="ARBA" id="ARBA00022448"/>
    </source>
</evidence>
<dbReference type="SUPFAM" id="SSF81338">
    <property type="entry name" value="Aquaporin-like"/>
    <property type="match status" value="1"/>
</dbReference>
<dbReference type="PANTHER" id="PTHR43829">
    <property type="entry name" value="AQUAPORIN OR AQUAGLYCEROPORIN RELATED"/>
    <property type="match status" value="1"/>
</dbReference>
<dbReference type="InterPro" id="IPR022357">
    <property type="entry name" value="MIP_CS"/>
</dbReference>
<dbReference type="RefSeq" id="WP_283217881.1">
    <property type="nucleotide sequence ID" value="NZ_LGFD01000044.1"/>
</dbReference>
<dbReference type="GO" id="GO:0005886">
    <property type="term" value="C:plasma membrane"/>
    <property type="evidence" value="ECO:0007669"/>
    <property type="project" value="TreeGrafter"/>
</dbReference>
<dbReference type="Pfam" id="PF00230">
    <property type="entry name" value="MIP"/>
    <property type="match status" value="1"/>
</dbReference>
<dbReference type="InterPro" id="IPR050363">
    <property type="entry name" value="MIP/Aquaporin"/>
</dbReference>
<gene>
    <name evidence="8" type="ORF">XD54_1749</name>
</gene>
<dbReference type="EMBL" id="LGFD01000044">
    <property type="protein sequence ID" value="KUK16969.1"/>
    <property type="molecule type" value="Genomic_DNA"/>
</dbReference>
<evidence type="ECO:0000256" key="4">
    <source>
        <dbReference type="ARBA" id="ARBA00022692"/>
    </source>
</evidence>
<sequence>MPDEPSDKAIIMAEIVGTFLLVLLGDGVVANVGLAPRLAPSAYNWTAIALGWGLAVAIAVYAVGGISGAHINPAVTIALAVKGDVPWRKVPAYLIGEFVGGFLGAAGVYAVYYEGLKAAGMPNVWATGPGSVFNEAFWGAVKEGIKAAGQYSMTNAFIAEIIGTMVLLIGVCAISDRMNIGPGSNMAPFMVGMLVAVIGFGLGGPSGYALNPARDLSPRIFGALVGTKGLFDGWYWIGPPVIGATIGGILGALVYKYLVSPFVPKKE</sequence>
<proteinExistence type="inferred from homology"/>
<accession>A0A101EKS6</accession>
<dbReference type="PRINTS" id="PR02019">
    <property type="entry name" value="AQUAPORIN7"/>
</dbReference>
<dbReference type="PANTHER" id="PTHR43829:SF9">
    <property type="entry name" value="AQUAPORIN-9"/>
    <property type="match status" value="1"/>
</dbReference>
<evidence type="ECO:0000256" key="5">
    <source>
        <dbReference type="ARBA" id="ARBA00022989"/>
    </source>
</evidence>
<dbReference type="Proteomes" id="UP000053911">
    <property type="component" value="Unassembled WGS sequence"/>
</dbReference>
<feature type="transmembrane region" description="Helical" evidence="7">
    <location>
        <begin position="9"/>
        <end position="30"/>
    </location>
</feature>
<dbReference type="AlphaFoldDB" id="A0A101EKS6"/>
<dbReference type="PATRIC" id="fig|172049.5.peg.1614"/>
<feature type="transmembrane region" description="Helical" evidence="7">
    <location>
        <begin position="186"/>
        <end position="208"/>
    </location>
</feature>
<comment type="caution">
    <text evidence="8">The sequence shown here is derived from an EMBL/GenBank/DDBJ whole genome shotgun (WGS) entry which is preliminary data.</text>
</comment>
<keyword evidence="4 7" id="KW-0812">Transmembrane</keyword>
<keyword evidence="5 7" id="KW-1133">Transmembrane helix</keyword>
<comment type="similarity">
    <text evidence="2">Belongs to the MIP/aquaporin (TC 1.A.8) family.</text>
</comment>
<evidence type="ECO:0000256" key="1">
    <source>
        <dbReference type="ARBA" id="ARBA00004141"/>
    </source>
</evidence>
<feature type="transmembrane region" description="Helical" evidence="7">
    <location>
        <begin position="234"/>
        <end position="258"/>
    </location>
</feature>
<organism evidence="8 9">
    <name type="scientific">Thermococcus sibiricus</name>
    <dbReference type="NCBI Taxonomy" id="172049"/>
    <lineage>
        <taxon>Archaea</taxon>
        <taxon>Methanobacteriati</taxon>
        <taxon>Methanobacteriota</taxon>
        <taxon>Thermococci</taxon>
        <taxon>Thermococcales</taxon>
        <taxon>Thermococcaceae</taxon>
        <taxon>Thermococcus</taxon>
    </lineage>
</organism>
<evidence type="ECO:0000256" key="6">
    <source>
        <dbReference type="ARBA" id="ARBA00023136"/>
    </source>
</evidence>
<dbReference type="InterPro" id="IPR023271">
    <property type="entry name" value="Aquaporin-like"/>
</dbReference>
<dbReference type="GO" id="GO:0015254">
    <property type="term" value="F:glycerol channel activity"/>
    <property type="evidence" value="ECO:0007669"/>
    <property type="project" value="TreeGrafter"/>
</dbReference>
<feature type="transmembrane region" description="Helical" evidence="7">
    <location>
        <begin position="156"/>
        <end position="174"/>
    </location>
</feature>
<dbReference type="InterPro" id="IPR000425">
    <property type="entry name" value="MIP"/>
</dbReference>